<dbReference type="InterPro" id="IPR001891">
    <property type="entry name" value="Malic_OxRdtase"/>
</dbReference>
<dbReference type="SUPFAM" id="SSF51735">
    <property type="entry name" value="NAD(P)-binding Rossmann-fold domains"/>
    <property type="match status" value="1"/>
</dbReference>
<accession>A0ABW8MSE4</accession>
<sequence length="559" mass="60787">MNSSSNVSTLVPTGMSLLNDHVRNHGTAFTLEQRRADHLEGLLPHSVETLSRQAERVLKNLEAEPTDLARYLSLIALSDQNETLFYFVVMSDPAHFIPILYDPTIADACLAYGHIYRRPRGMYISRDMKGRMAEVLRNWPIRDVRIICVSTGGRILGLGDIGANGMGIPIGKLQLYTACAGVPPDCLLPVLFDIGTTNASLRADPLYLGMREAPPSEQALDELVEEFVQAVQTVFPQCLIHFEDWKGTDAMRILKRYADKVLCHNDDIQGTGSIVLAGLTTALQILEAPLADQRIMFLGAGSAAIGIANLIVSAMQAKGLSKTDALSRIQMFDTQGLVVKSRAGLAPQKAGFAHDAPATERFDPASIQSESPQIVAALETFKPTILIGVSTKGGAFTREVVKEMSRLNRRPIIFSLSNPTTKAECNAEDAYTWSGGTALYAAGVQFPDVTVGGKTFHPGQANNFYIYPAIGLATFAARPKLLNDACFIVAAQAMADQVDSDLRDAGRLFPTQSNILETEVTTATRVAEFMFDSGLAQATRPADIRAWIEGMLYRPSYAN</sequence>
<dbReference type="RefSeq" id="WP_404611536.1">
    <property type="nucleotide sequence ID" value="NZ_JBIYDN010000027.1"/>
</dbReference>
<organism evidence="6 7">
    <name type="scientific">Caballeronia udeis</name>
    <dbReference type="NCBI Taxonomy" id="1232866"/>
    <lineage>
        <taxon>Bacteria</taxon>
        <taxon>Pseudomonadati</taxon>
        <taxon>Pseudomonadota</taxon>
        <taxon>Betaproteobacteria</taxon>
        <taxon>Burkholderiales</taxon>
        <taxon>Burkholderiaceae</taxon>
        <taxon>Caballeronia</taxon>
    </lineage>
</organism>
<dbReference type="PRINTS" id="PR00072">
    <property type="entry name" value="MALOXRDTASE"/>
</dbReference>
<reference evidence="6 7" key="1">
    <citation type="submission" date="2024-10" db="EMBL/GenBank/DDBJ databases">
        <authorList>
            <person name="Deangelis K."/>
            <person name="Huntemann M."/>
            <person name="Clum A."/>
            <person name="Wang J."/>
            <person name="Palaniappan K."/>
            <person name="Ritter S."/>
            <person name="Chen I.-M."/>
            <person name="Stamatis D."/>
            <person name="Reddy T."/>
            <person name="O'Malley R."/>
            <person name="Daum C."/>
            <person name="Ng V."/>
            <person name="Ivanova N."/>
            <person name="Kyrpides N."/>
            <person name="Woyke T."/>
        </authorList>
    </citation>
    <scope>NUCLEOTIDE SEQUENCE [LARGE SCALE GENOMIC DNA]</scope>
    <source>
        <strain evidence="6 7">GAS97</strain>
    </source>
</reference>
<dbReference type="Gene3D" id="3.40.50.720">
    <property type="entry name" value="NAD(P)-binding Rossmann-like Domain"/>
    <property type="match status" value="1"/>
</dbReference>
<protein>
    <submittedName>
        <fullName evidence="6">Malate dehydrogenase (Oxaloacetate-decarboxylating)(NADP+)</fullName>
        <ecNumber evidence="6">1.1.1.40</ecNumber>
    </submittedName>
</protein>
<evidence type="ECO:0000259" key="5">
    <source>
        <dbReference type="SMART" id="SM01274"/>
    </source>
</evidence>
<proteinExistence type="inferred from homology"/>
<dbReference type="PANTHER" id="PTHR23406">
    <property type="entry name" value="MALIC ENZYME-RELATED"/>
    <property type="match status" value="1"/>
</dbReference>
<dbReference type="InterPro" id="IPR037062">
    <property type="entry name" value="Malic_N_dom_sf"/>
</dbReference>
<keyword evidence="2 6" id="KW-0560">Oxidoreductase</keyword>
<keyword evidence="7" id="KW-1185">Reference proteome</keyword>
<dbReference type="Pfam" id="PF00390">
    <property type="entry name" value="malic"/>
    <property type="match status" value="1"/>
</dbReference>
<evidence type="ECO:0000256" key="2">
    <source>
        <dbReference type="ARBA" id="ARBA00023002"/>
    </source>
</evidence>
<feature type="domain" description="Malic enzyme NAD-binding" evidence="4">
    <location>
        <begin position="268"/>
        <end position="531"/>
    </location>
</feature>
<dbReference type="PIRSF" id="PIRSF000106">
    <property type="entry name" value="ME"/>
    <property type="match status" value="1"/>
</dbReference>
<keyword evidence="3" id="KW-0479">Metal-binding</keyword>
<evidence type="ECO:0000313" key="7">
    <source>
        <dbReference type="Proteomes" id="UP001620514"/>
    </source>
</evidence>
<dbReference type="GO" id="GO:0004473">
    <property type="term" value="F:malate dehydrogenase (decarboxylating) (NADP+) activity"/>
    <property type="evidence" value="ECO:0007669"/>
    <property type="project" value="UniProtKB-EC"/>
</dbReference>
<name>A0ABW8MSE4_9BURK</name>
<evidence type="ECO:0000256" key="3">
    <source>
        <dbReference type="RuleBase" id="RU003427"/>
    </source>
</evidence>
<dbReference type="EC" id="1.1.1.40" evidence="6"/>
<reference evidence="6 7" key="2">
    <citation type="submission" date="2024-11" db="EMBL/GenBank/DDBJ databases">
        <title>Using genomics to understand microbial adaptation to soil warming.</title>
        <authorList>
            <person name="Deangelis K.M. PhD."/>
        </authorList>
    </citation>
    <scope>NUCLEOTIDE SEQUENCE [LARGE SCALE GENOMIC DNA]</scope>
    <source>
        <strain evidence="6 7">GAS97</strain>
    </source>
</reference>
<comment type="similarity">
    <text evidence="1 3">Belongs to the malic enzymes family.</text>
</comment>
<dbReference type="Proteomes" id="UP001620514">
    <property type="component" value="Unassembled WGS sequence"/>
</dbReference>
<evidence type="ECO:0000256" key="1">
    <source>
        <dbReference type="ARBA" id="ARBA00008785"/>
    </source>
</evidence>
<dbReference type="Gene3D" id="3.40.50.10380">
    <property type="entry name" value="Malic enzyme, N-terminal domain"/>
    <property type="match status" value="1"/>
</dbReference>
<gene>
    <name evidence="6" type="ORF">ABH943_006620</name>
</gene>
<dbReference type="InterPro" id="IPR046346">
    <property type="entry name" value="Aminoacid_DH-like_N_sf"/>
</dbReference>
<evidence type="ECO:0000259" key="4">
    <source>
        <dbReference type="SMART" id="SM00919"/>
    </source>
</evidence>
<dbReference type="SMART" id="SM00919">
    <property type="entry name" value="Malic_M"/>
    <property type="match status" value="1"/>
</dbReference>
<dbReference type="SMART" id="SM01274">
    <property type="entry name" value="malic"/>
    <property type="match status" value="1"/>
</dbReference>
<dbReference type="InterPro" id="IPR012301">
    <property type="entry name" value="Malic_N_dom"/>
</dbReference>
<dbReference type="NCBIfam" id="NF010052">
    <property type="entry name" value="PRK13529.1"/>
    <property type="match status" value="1"/>
</dbReference>
<dbReference type="EMBL" id="JBIYDN010000027">
    <property type="protein sequence ID" value="MFK4446588.1"/>
    <property type="molecule type" value="Genomic_DNA"/>
</dbReference>
<dbReference type="InterPro" id="IPR036291">
    <property type="entry name" value="NAD(P)-bd_dom_sf"/>
</dbReference>
<dbReference type="SUPFAM" id="SSF53223">
    <property type="entry name" value="Aminoacid dehydrogenase-like, N-terminal domain"/>
    <property type="match status" value="1"/>
</dbReference>
<feature type="domain" description="Malic enzyme N-terminal" evidence="5">
    <location>
        <begin position="78"/>
        <end position="258"/>
    </location>
</feature>
<dbReference type="PANTHER" id="PTHR23406:SF90">
    <property type="entry name" value="MALIC ENZYME-RELATED"/>
    <property type="match status" value="1"/>
</dbReference>
<dbReference type="Pfam" id="PF03949">
    <property type="entry name" value="Malic_M"/>
    <property type="match status" value="1"/>
</dbReference>
<dbReference type="InterPro" id="IPR012302">
    <property type="entry name" value="Malic_NAD-bd"/>
</dbReference>
<comment type="caution">
    <text evidence="6">The sequence shown here is derived from an EMBL/GenBank/DDBJ whole genome shotgun (WGS) entry which is preliminary data.</text>
</comment>
<evidence type="ECO:0000313" key="6">
    <source>
        <dbReference type="EMBL" id="MFK4446588.1"/>
    </source>
</evidence>